<organism evidence="3 4">
    <name type="scientific">Leucobacter muris</name>
    <dbReference type="NCBI Taxonomy" id="1935379"/>
    <lineage>
        <taxon>Bacteria</taxon>
        <taxon>Bacillati</taxon>
        <taxon>Actinomycetota</taxon>
        <taxon>Actinomycetes</taxon>
        <taxon>Micrococcales</taxon>
        <taxon>Microbacteriaceae</taxon>
        <taxon>Leucobacter</taxon>
    </lineage>
</organism>
<reference evidence="3 4" key="1">
    <citation type="submission" date="2019-01" db="EMBL/GenBank/DDBJ databases">
        <title>Leucobacter muris sp. nov. isolated from the nose of a laboratory mouse.</title>
        <authorList>
            <person name="Benga L."/>
            <person name="Sproeer C."/>
            <person name="Schumann P."/>
            <person name="Verbarg S."/>
            <person name="Bunk B."/>
            <person name="Engelhardt E."/>
            <person name="Benten P.M."/>
            <person name="Sager M."/>
        </authorList>
    </citation>
    <scope>NUCLEOTIDE SEQUENCE [LARGE SCALE GENOMIC DNA]</scope>
    <source>
        <strain evidence="3 4">DSM 101948</strain>
    </source>
</reference>
<dbReference type="EMBL" id="CP035037">
    <property type="protein sequence ID" value="QAB19246.1"/>
    <property type="molecule type" value="Genomic_DNA"/>
</dbReference>
<sequence>MALPCAAAALTVGLTACAPAAAEPGGPVELSADTMLLDVRTPEEFATGHLDGARLIDFAGGEVQAAIPSLDPDAEYLVYCRSGNRSGQAVALLERAGFTSVTNLGSVEQASAATGLPIVAE</sequence>
<dbReference type="PROSITE" id="PS50206">
    <property type="entry name" value="RHODANESE_3"/>
    <property type="match status" value="1"/>
</dbReference>
<dbReference type="Pfam" id="PF00581">
    <property type="entry name" value="Rhodanese"/>
    <property type="match status" value="1"/>
</dbReference>
<dbReference type="InterPro" id="IPR052367">
    <property type="entry name" value="Thiosulfate_ST/Rhodanese-like"/>
</dbReference>
<proteinExistence type="predicted"/>
<name>A0ABX5QJU1_9MICO</name>
<evidence type="ECO:0000256" key="1">
    <source>
        <dbReference type="SAM" id="SignalP"/>
    </source>
</evidence>
<keyword evidence="1" id="KW-0732">Signal</keyword>
<dbReference type="CDD" id="cd00158">
    <property type="entry name" value="RHOD"/>
    <property type="match status" value="1"/>
</dbReference>
<protein>
    <submittedName>
        <fullName evidence="3">Rhodanese-like domain-containing protein</fullName>
    </submittedName>
</protein>
<gene>
    <name evidence="3" type="ORF">Leucomu_10850</name>
</gene>
<dbReference type="Gene3D" id="3.40.250.10">
    <property type="entry name" value="Rhodanese-like domain"/>
    <property type="match status" value="1"/>
</dbReference>
<accession>A0ABX5QJU1</accession>
<dbReference type="InterPro" id="IPR036873">
    <property type="entry name" value="Rhodanese-like_dom_sf"/>
</dbReference>
<evidence type="ECO:0000313" key="4">
    <source>
        <dbReference type="Proteomes" id="UP000285768"/>
    </source>
</evidence>
<feature type="chain" id="PRO_5045933500" evidence="1">
    <location>
        <begin position="23"/>
        <end position="121"/>
    </location>
</feature>
<evidence type="ECO:0000313" key="3">
    <source>
        <dbReference type="EMBL" id="QAB19246.1"/>
    </source>
</evidence>
<dbReference type="SUPFAM" id="SSF52821">
    <property type="entry name" value="Rhodanese/Cell cycle control phosphatase"/>
    <property type="match status" value="1"/>
</dbReference>
<dbReference type="InterPro" id="IPR001763">
    <property type="entry name" value="Rhodanese-like_dom"/>
</dbReference>
<dbReference type="PANTHER" id="PTHR45431:SF3">
    <property type="entry name" value="RHODANESE-LIKE DOMAIN-CONTAINING PROTEIN 15, CHLOROPLASTIC"/>
    <property type="match status" value="1"/>
</dbReference>
<dbReference type="PANTHER" id="PTHR45431">
    <property type="entry name" value="RHODANESE-LIKE DOMAIN-CONTAINING PROTEIN 15, CHLOROPLASTIC"/>
    <property type="match status" value="1"/>
</dbReference>
<dbReference type="SMART" id="SM00450">
    <property type="entry name" value="RHOD"/>
    <property type="match status" value="1"/>
</dbReference>
<feature type="signal peptide" evidence="1">
    <location>
        <begin position="1"/>
        <end position="22"/>
    </location>
</feature>
<keyword evidence="4" id="KW-1185">Reference proteome</keyword>
<feature type="domain" description="Rhodanese" evidence="2">
    <location>
        <begin position="30"/>
        <end position="119"/>
    </location>
</feature>
<dbReference type="Proteomes" id="UP000285768">
    <property type="component" value="Chromosome"/>
</dbReference>
<evidence type="ECO:0000259" key="2">
    <source>
        <dbReference type="PROSITE" id="PS50206"/>
    </source>
</evidence>